<evidence type="ECO:0000256" key="3">
    <source>
        <dbReference type="ARBA" id="ARBA00022519"/>
    </source>
</evidence>
<dbReference type="Proteomes" id="UP000067461">
    <property type="component" value="Chromosome"/>
</dbReference>
<dbReference type="EMBL" id="AP014568">
    <property type="protein sequence ID" value="BAO81853.1"/>
    <property type="molecule type" value="Genomic_DNA"/>
</dbReference>
<dbReference type="Gene3D" id="3.10.20.310">
    <property type="entry name" value="membrane protein fhac"/>
    <property type="match status" value="1"/>
</dbReference>
<proteinExistence type="inferred from homology"/>
<keyword evidence="2 9" id="KW-1003">Cell membrane</keyword>
<dbReference type="GO" id="GO:0005886">
    <property type="term" value="C:plasma membrane"/>
    <property type="evidence" value="ECO:0007669"/>
    <property type="project" value="UniProtKB-SubCell"/>
</dbReference>
<evidence type="ECO:0000256" key="4">
    <source>
        <dbReference type="ARBA" id="ARBA00022618"/>
    </source>
</evidence>
<dbReference type="AlphaFoldDB" id="A0A060NQS9"/>
<dbReference type="PROSITE" id="PS51779">
    <property type="entry name" value="POTRA"/>
    <property type="match status" value="1"/>
</dbReference>
<evidence type="ECO:0000256" key="6">
    <source>
        <dbReference type="ARBA" id="ARBA00022989"/>
    </source>
</evidence>
<feature type="transmembrane region" description="Helical" evidence="9">
    <location>
        <begin position="20"/>
        <end position="38"/>
    </location>
</feature>
<name>A0A060NQS9_9BURK</name>
<evidence type="ECO:0000259" key="11">
    <source>
        <dbReference type="PROSITE" id="PS51779"/>
    </source>
</evidence>
<keyword evidence="13" id="KW-1185">Reference proteome</keyword>
<dbReference type="InterPro" id="IPR026579">
    <property type="entry name" value="FtsQ"/>
</dbReference>
<comment type="function">
    <text evidence="9">Essential cell division protein. May link together the upstream cell division proteins, which are predominantly cytoplasmic, with the downstream cell division proteins, which are predominantly periplasmic. May control correct divisome assembly.</text>
</comment>
<dbReference type="GO" id="GO:0090529">
    <property type="term" value="P:cell septum assembly"/>
    <property type="evidence" value="ECO:0007669"/>
    <property type="project" value="InterPro"/>
</dbReference>
<gene>
    <name evidence="9" type="primary">ftsQ</name>
    <name evidence="12" type="ORF">SRAA_1999</name>
</gene>
<dbReference type="Pfam" id="PF03799">
    <property type="entry name" value="FtsQ_DivIB_C"/>
    <property type="match status" value="1"/>
</dbReference>
<dbReference type="Gene3D" id="3.40.50.11690">
    <property type="entry name" value="Cell division protein FtsQ/DivIB"/>
    <property type="match status" value="1"/>
</dbReference>
<feature type="compositionally biased region" description="Low complexity" evidence="10">
    <location>
        <begin position="266"/>
        <end position="276"/>
    </location>
</feature>
<keyword evidence="5 9" id="KW-0812">Transmembrane</keyword>
<evidence type="ECO:0000256" key="7">
    <source>
        <dbReference type="ARBA" id="ARBA00023136"/>
    </source>
</evidence>
<protein>
    <recommendedName>
        <fullName evidence="9">Cell division protein FtsQ</fullName>
    </recommendedName>
</protein>
<keyword evidence="7 9" id="KW-0472">Membrane</keyword>
<evidence type="ECO:0000256" key="5">
    <source>
        <dbReference type="ARBA" id="ARBA00022692"/>
    </source>
</evidence>
<dbReference type="Pfam" id="PF08478">
    <property type="entry name" value="POTRA_1"/>
    <property type="match status" value="1"/>
</dbReference>
<dbReference type="InterPro" id="IPR034746">
    <property type="entry name" value="POTRA"/>
</dbReference>
<evidence type="ECO:0000256" key="1">
    <source>
        <dbReference type="ARBA" id="ARBA00004370"/>
    </source>
</evidence>
<evidence type="ECO:0000313" key="13">
    <source>
        <dbReference type="Proteomes" id="UP000067461"/>
    </source>
</evidence>
<evidence type="ECO:0000256" key="2">
    <source>
        <dbReference type="ARBA" id="ARBA00022475"/>
    </source>
</evidence>
<dbReference type="KEGG" id="cbaa:SRAA_1999"/>
<dbReference type="STRING" id="1458425.SRAA_1999"/>
<evidence type="ECO:0000313" key="12">
    <source>
        <dbReference type="EMBL" id="BAO81853.1"/>
    </source>
</evidence>
<reference evidence="12 13" key="1">
    <citation type="journal article" date="2014" name="Nat. Commun.">
        <title>Physiological and genomic features of highly alkaliphilic hydrogen-utilizing Betaproteobacteria from a continental serpentinizing site.</title>
        <authorList>
            <person name="Suzuki S."/>
            <person name="Kuenen J.G."/>
            <person name="Schipper K."/>
            <person name="van der Velde S."/>
            <person name="Ishii S."/>
            <person name="Wu A."/>
            <person name="Sorokin D.Y."/>
            <person name="Tenney A."/>
            <person name="Meng X.Y."/>
            <person name="Morrill P.L."/>
            <person name="Kamagata Y."/>
            <person name="Muyzer G."/>
            <person name="Nealson K.H."/>
        </authorList>
    </citation>
    <scope>NUCLEOTIDE SEQUENCE [LARGE SCALE GENOMIC DNA]</scope>
    <source>
        <strain evidence="12 13">A1</strain>
    </source>
</reference>
<dbReference type="InterPro" id="IPR013685">
    <property type="entry name" value="POTRA_FtsQ_type"/>
</dbReference>
<sequence length="276" mass="30205">MNATQALPLDVRLMDGAAAALYALAAVLALAALGGWVVRQPVWSLSAIEVYGDVQNQRAAALQAHVAGRLQGNLWTLDLLQVQQLVQGAPWVRSAVVQRQFPNRLRITIEEHQPLAWWGQAGGTQLLNQYGEVFEAEPALGQGLNWSVLAGPSERATQVLELYRSVRPVFERNGWGIEQLSLDERGSWRIVLDDGARIEIGRGSPLELQQRVERFTQTVPALLQHYGGRPLETVDLRHPDGYALRIQGVSTLAELQLPPPQPGPSRPAQAPAAPTP</sequence>
<organism evidence="12 13">
    <name type="scientific">Serpentinimonas raichei</name>
    <dbReference type="NCBI Taxonomy" id="1458425"/>
    <lineage>
        <taxon>Bacteria</taxon>
        <taxon>Pseudomonadati</taxon>
        <taxon>Pseudomonadota</taxon>
        <taxon>Betaproteobacteria</taxon>
        <taxon>Burkholderiales</taxon>
        <taxon>Comamonadaceae</taxon>
        <taxon>Serpentinimonas</taxon>
    </lineage>
</organism>
<dbReference type="HAMAP" id="MF_00911">
    <property type="entry name" value="FtsQ_subfam"/>
    <property type="match status" value="1"/>
</dbReference>
<feature type="region of interest" description="Disordered" evidence="10">
    <location>
        <begin position="256"/>
        <end position="276"/>
    </location>
</feature>
<evidence type="ECO:0000256" key="9">
    <source>
        <dbReference type="HAMAP-Rule" id="MF_00911"/>
    </source>
</evidence>
<keyword evidence="4 9" id="KW-0132">Cell division</keyword>
<keyword evidence="3 9" id="KW-0997">Cell inner membrane</keyword>
<evidence type="ECO:0000256" key="8">
    <source>
        <dbReference type="ARBA" id="ARBA00023306"/>
    </source>
</evidence>
<comment type="similarity">
    <text evidence="9">Belongs to the FtsQ/DivIB family. FtsQ subfamily.</text>
</comment>
<comment type="subunit">
    <text evidence="9">Part of a complex composed of FtsB, FtsL and FtsQ.</text>
</comment>
<dbReference type="InterPro" id="IPR005548">
    <property type="entry name" value="Cell_div_FtsQ/DivIB_C"/>
</dbReference>
<dbReference type="GO" id="GO:0032153">
    <property type="term" value="C:cell division site"/>
    <property type="evidence" value="ECO:0007669"/>
    <property type="project" value="UniProtKB-UniRule"/>
</dbReference>
<dbReference type="PANTHER" id="PTHR35851">
    <property type="entry name" value="CELL DIVISION PROTEIN FTSQ"/>
    <property type="match status" value="1"/>
</dbReference>
<dbReference type="HOGENOM" id="CLU_064041_0_0_4"/>
<dbReference type="GO" id="GO:0043093">
    <property type="term" value="P:FtsZ-dependent cytokinesis"/>
    <property type="evidence" value="ECO:0007669"/>
    <property type="project" value="UniProtKB-UniRule"/>
</dbReference>
<feature type="domain" description="POTRA" evidence="11">
    <location>
        <begin position="43"/>
        <end position="112"/>
    </location>
</feature>
<keyword evidence="6 9" id="KW-1133">Transmembrane helix</keyword>
<comment type="subcellular location">
    <subcellularLocation>
        <location evidence="9">Cell inner membrane</location>
        <topology evidence="9">Single-pass type II membrane protein</topology>
    </subcellularLocation>
    <subcellularLocation>
        <location evidence="1">Membrane</location>
    </subcellularLocation>
    <text evidence="9">Localizes to the division septum.</text>
</comment>
<dbReference type="PANTHER" id="PTHR35851:SF1">
    <property type="entry name" value="CELL DIVISION PROTEIN FTSQ"/>
    <property type="match status" value="1"/>
</dbReference>
<evidence type="ECO:0000256" key="10">
    <source>
        <dbReference type="SAM" id="MobiDB-lite"/>
    </source>
</evidence>
<dbReference type="RefSeq" id="WP_045532461.1">
    <property type="nucleotide sequence ID" value="NZ_AP014568.1"/>
</dbReference>
<accession>A0A060NQS9</accession>
<dbReference type="OrthoDB" id="9790370at2"/>
<dbReference type="InterPro" id="IPR045335">
    <property type="entry name" value="FtsQ_C_sf"/>
</dbReference>
<keyword evidence="8 9" id="KW-0131">Cell cycle</keyword>